<accession>A0A067LCD2</accession>
<keyword evidence="2" id="KW-0732">Signal</keyword>
<keyword evidence="4" id="KW-1185">Reference proteome</keyword>
<feature type="chain" id="PRO_5012972080" evidence="2">
    <location>
        <begin position="16"/>
        <end position="97"/>
    </location>
</feature>
<evidence type="ECO:0000256" key="1">
    <source>
        <dbReference type="SAM" id="MobiDB-lite"/>
    </source>
</evidence>
<gene>
    <name evidence="3" type="ORF">JCGZ_03017</name>
</gene>
<feature type="signal peptide" evidence="2">
    <location>
        <begin position="1"/>
        <end position="15"/>
    </location>
</feature>
<sequence>MIIVIGALITTIALALNFSQFGKLEGNSNLVDLKMCVNMDLYDAPSSEFIASTCEDSEEDLEEETNEDDVVDEMERTSTEPSTTTVVTNQMLLEHLI</sequence>
<evidence type="ECO:0000313" key="4">
    <source>
        <dbReference type="Proteomes" id="UP000027138"/>
    </source>
</evidence>
<dbReference type="AlphaFoldDB" id="A0A067LCD2"/>
<feature type="compositionally biased region" description="Acidic residues" evidence="1">
    <location>
        <begin position="56"/>
        <end position="72"/>
    </location>
</feature>
<reference evidence="3 4" key="1">
    <citation type="journal article" date="2014" name="PLoS ONE">
        <title>Global Analysis of Gene Expression Profiles in Physic Nut (Jatropha curcas L.) Seedlings Exposed to Salt Stress.</title>
        <authorList>
            <person name="Zhang L."/>
            <person name="Zhang C."/>
            <person name="Wu P."/>
            <person name="Chen Y."/>
            <person name="Li M."/>
            <person name="Jiang H."/>
            <person name="Wu G."/>
        </authorList>
    </citation>
    <scope>NUCLEOTIDE SEQUENCE [LARGE SCALE GENOMIC DNA]</scope>
    <source>
        <strain evidence="4">cv. GZQX0401</strain>
        <tissue evidence="3">Young leaves</tissue>
    </source>
</reference>
<protein>
    <submittedName>
        <fullName evidence="3">Uncharacterized protein</fullName>
    </submittedName>
</protein>
<evidence type="ECO:0000313" key="3">
    <source>
        <dbReference type="EMBL" id="KDP42150.1"/>
    </source>
</evidence>
<dbReference type="EMBL" id="KK914310">
    <property type="protein sequence ID" value="KDP42150.1"/>
    <property type="molecule type" value="Genomic_DNA"/>
</dbReference>
<dbReference type="Proteomes" id="UP000027138">
    <property type="component" value="Unassembled WGS sequence"/>
</dbReference>
<feature type="region of interest" description="Disordered" evidence="1">
    <location>
        <begin position="56"/>
        <end position="83"/>
    </location>
</feature>
<name>A0A067LCD2_JATCU</name>
<organism evidence="3 4">
    <name type="scientific">Jatropha curcas</name>
    <name type="common">Barbados nut</name>
    <dbReference type="NCBI Taxonomy" id="180498"/>
    <lineage>
        <taxon>Eukaryota</taxon>
        <taxon>Viridiplantae</taxon>
        <taxon>Streptophyta</taxon>
        <taxon>Embryophyta</taxon>
        <taxon>Tracheophyta</taxon>
        <taxon>Spermatophyta</taxon>
        <taxon>Magnoliopsida</taxon>
        <taxon>eudicotyledons</taxon>
        <taxon>Gunneridae</taxon>
        <taxon>Pentapetalae</taxon>
        <taxon>rosids</taxon>
        <taxon>fabids</taxon>
        <taxon>Malpighiales</taxon>
        <taxon>Euphorbiaceae</taxon>
        <taxon>Crotonoideae</taxon>
        <taxon>Jatropheae</taxon>
        <taxon>Jatropha</taxon>
    </lineage>
</organism>
<proteinExistence type="predicted"/>
<evidence type="ECO:0000256" key="2">
    <source>
        <dbReference type="SAM" id="SignalP"/>
    </source>
</evidence>